<dbReference type="Pfam" id="PF05257">
    <property type="entry name" value="CHAP"/>
    <property type="match status" value="1"/>
</dbReference>
<evidence type="ECO:0000256" key="1">
    <source>
        <dbReference type="SAM" id="MobiDB-lite"/>
    </source>
</evidence>
<dbReference type="Proteomes" id="UP000543836">
    <property type="component" value="Unassembled WGS sequence"/>
</dbReference>
<feature type="region of interest" description="Disordered" evidence="1">
    <location>
        <begin position="40"/>
        <end position="62"/>
    </location>
</feature>
<comment type="caution">
    <text evidence="3">The sequence shown here is derived from an EMBL/GenBank/DDBJ whole genome shotgun (WGS) entry which is preliminary data.</text>
</comment>
<keyword evidence="4" id="KW-1185">Reference proteome</keyword>
<dbReference type="OrthoDB" id="5395100at2"/>
<evidence type="ECO:0000313" key="4">
    <source>
        <dbReference type="Proteomes" id="UP000543836"/>
    </source>
</evidence>
<accession>A0A7W7EMQ9</accession>
<sequence>MITRRVLLAMIAGGVPVLRSRIAFGAKTGRETIVQLQYPPPRTATPERHGRRSAPTPTEIKQTHEVLASTPTGPRPIDIAQSFIDRYFERKPAVISQQPPPAPLNPLIAEFLEAAALHPLNDPIPWCAAFINFCIRRNGGVGSSSAWSQSFLPPAFEAVESPQEGDLAVFTCVSPSTGRDIGLGHVAFFRRFDDERHIVVVGGNQATQGHSSIISERILPIGDRPVRRRINTGDVISTMMHLNKFVRPA</sequence>
<evidence type="ECO:0000313" key="3">
    <source>
        <dbReference type="EMBL" id="MBB4570767.1"/>
    </source>
</evidence>
<feature type="domain" description="Peptidase C51" evidence="2">
    <location>
        <begin position="123"/>
        <end position="204"/>
    </location>
</feature>
<dbReference type="InterPro" id="IPR007921">
    <property type="entry name" value="CHAP_dom"/>
</dbReference>
<dbReference type="EMBL" id="JACIIG010000016">
    <property type="protein sequence ID" value="MBB4570767.1"/>
    <property type="molecule type" value="Genomic_DNA"/>
</dbReference>
<dbReference type="GeneID" id="32526127"/>
<evidence type="ECO:0000259" key="2">
    <source>
        <dbReference type="Pfam" id="PF05257"/>
    </source>
</evidence>
<dbReference type="RefSeq" id="WP_081670425.1">
    <property type="nucleotide sequence ID" value="NZ_JACIIG010000016.1"/>
</dbReference>
<dbReference type="AlphaFoldDB" id="A0A7W7EMQ9"/>
<reference evidence="3 4" key="1">
    <citation type="submission" date="2020-08" db="EMBL/GenBank/DDBJ databases">
        <title>Genomic Encyclopedia of Type Strains, Phase IV (KMG-V): Genome sequencing to study the core and pangenomes of soil and plant-associated prokaryotes.</title>
        <authorList>
            <person name="Whitman W."/>
        </authorList>
    </citation>
    <scope>NUCLEOTIDE SEQUENCE [LARGE SCALE GENOMIC DNA]</scope>
    <source>
        <strain evidence="3 4">SEMIA 492</strain>
    </source>
</reference>
<proteinExistence type="predicted"/>
<gene>
    <name evidence="3" type="ORF">GGE60_004924</name>
</gene>
<protein>
    <submittedName>
        <fullName evidence="3">Uncharacterized protein (TIGR02594 family)</fullName>
    </submittedName>
</protein>
<name>A0A7W7EMQ9_9HYPH</name>
<organism evidence="3 4">
    <name type="scientific">Rhizobium leucaenae</name>
    <dbReference type="NCBI Taxonomy" id="29450"/>
    <lineage>
        <taxon>Bacteria</taxon>
        <taxon>Pseudomonadati</taxon>
        <taxon>Pseudomonadota</taxon>
        <taxon>Alphaproteobacteria</taxon>
        <taxon>Hyphomicrobiales</taxon>
        <taxon>Rhizobiaceae</taxon>
        <taxon>Rhizobium/Agrobacterium group</taxon>
        <taxon>Rhizobium</taxon>
    </lineage>
</organism>